<dbReference type="GO" id="GO:0009254">
    <property type="term" value="P:peptidoglycan turnover"/>
    <property type="evidence" value="ECO:0007669"/>
    <property type="project" value="TreeGrafter"/>
</dbReference>
<evidence type="ECO:0000256" key="2">
    <source>
        <dbReference type="ARBA" id="ARBA00022801"/>
    </source>
</evidence>
<dbReference type="Gene3D" id="3.20.20.300">
    <property type="entry name" value="Glycoside hydrolase, family 3, N-terminal domain"/>
    <property type="match status" value="1"/>
</dbReference>
<evidence type="ECO:0000256" key="4">
    <source>
        <dbReference type="SAM" id="SignalP"/>
    </source>
</evidence>
<evidence type="ECO:0000259" key="5">
    <source>
        <dbReference type="Pfam" id="PF00933"/>
    </source>
</evidence>
<evidence type="ECO:0000256" key="3">
    <source>
        <dbReference type="ARBA" id="ARBA00023295"/>
    </source>
</evidence>
<dbReference type="InterPro" id="IPR017853">
    <property type="entry name" value="GH"/>
</dbReference>
<dbReference type="SUPFAM" id="SSF51445">
    <property type="entry name" value="(Trans)glycosidases"/>
    <property type="match status" value="1"/>
</dbReference>
<dbReference type="OrthoDB" id="9781691at2"/>
<keyword evidence="7" id="KW-1185">Reference proteome</keyword>
<protein>
    <submittedName>
        <fullName evidence="6">Beta-N-acetylhexosaminidase</fullName>
    </submittedName>
</protein>
<dbReference type="PANTHER" id="PTHR30480">
    <property type="entry name" value="BETA-HEXOSAMINIDASE-RELATED"/>
    <property type="match status" value="1"/>
</dbReference>
<dbReference type="InterPro" id="IPR001764">
    <property type="entry name" value="Glyco_hydro_3_N"/>
</dbReference>
<dbReference type="PROSITE" id="PS51257">
    <property type="entry name" value="PROKAR_LIPOPROTEIN"/>
    <property type="match status" value="1"/>
</dbReference>
<feature type="chain" id="PRO_5013122353" evidence="4">
    <location>
        <begin position="24"/>
        <end position="392"/>
    </location>
</feature>
<evidence type="ECO:0000313" key="7">
    <source>
        <dbReference type="Proteomes" id="UP000198324"/>
    </source>
</evidence>
<accession>A0A238YAJ2</accession>
<dbReference type="InterPro" id="IPR036962">
    <property type="entry name" value="Glyco_hydro_3_N_sf"/>
</dbReference>
<dbReference type="RefSeq" id="WP_089271985.1">
    <property type="nucleotide sequence ID" value="NZ_FZOC01000001.1"/>
</dbReference>
<dbReference type="PANTHER" id="PTHR30480:SF16">
    <property type="entry name" value="GLYCOSIDE HYDROLASE FAMILY 3 DOMAIN PROTEIN"/>
    <property type="match status" value="1"/>
</dbReference>
<feature type="signal peptide" evidence="4">
    <location>
        <begin position="1"/>
        <end position="23"/>
    </location>
</feature>
<dbReference type="Proteomes" id="UP000198324">
    <property type="component" value="Unassembled WGS sequence"/>
</dbReference>
<dbReference type="InterPro" id="IPR050226">
    <property type="entry name" value="NagZ_Beta-hexosaminidase"/>
</dbReference>
<dbReference type="GO" id="GO:0005975">
    <property type="term" value="P:carbohydrate metabolic process"/>
    <property type="evidence" value="ECO:0007669"/>
    <property type="project" value="InterPro"/>
</dbReference>
<gene>
    <name evidence="6" type="ORF">SAMN04488503_0837</name>
</gene>
<organism evidence="6 7">
    <name type="scientific">Humidesulfovibrio mexicanus</name>
    <dbReference type="NCBI Taxonomy" id="147047"/>
    <lineage>
        <taxon>Bacteria</taxon>
        <taxon>Pseudomonadati</taxon>
        <taxon>Thermodesulfobacteriota</taxon>
        <taxon>Desulfovibrionia</taxon>
        <taxon>Desulfovibrionales</taxon>
        <taxon>Desulfovibrionaceae</taxon>
        <taxon>Humidesulfovibrio</taxon>
    </lineage>
</organism>
<dbReference type="Pfam" id="PF00933">
    <property type="entry name" value="Glyco_hydro_3"/>
    <property type="match status" value="1"/>
</dbReference>
<dbReference type="AlphaFoldDB" id="A0A238YAJ2"/>
<dbReference type="GO" id="GO:0004553">
    <property type="term" value="F:hydrolase activity, hydrolyzing O-glycosyl compounds"/>
    <property type="evidence" value="ECO:0007669"/>
    <property type="project" value="InterPro"/>
</dbReference>
<keyword evidence="3" id="KW-0326">Glycosidase</keyword>
<evidence type="ECO:0000313" key="6">
    <source>
        <dbReference type="EMBL" id="SNR68265.1"/>
    </source>
</evidence>
<name>A0A238YAJ2_9BACT</name>
<feature type="domain" description="Glycoside hydrolase family 3 N-terminal" evidence="5">
    <location>
        <begin position="61"/>
        <end position="377"/>
    </location>
</feature>
<reference evidence="6 7" key="1">
    <citation type="submission" date="2017-06" db="EMBL/GenBank/DDBJ databases">
        <authorList>
            <person name="Kim H.J."/>
            <person name="Triplett B.A."/>
        </authorList>
    </citation>
    <scope>NUCLEOTIDE SEQUENCE [LARGE SCALE GENOMIC DNA]</scope>
    <source>
        <strain evidence="6 7">DSM 13116</strain>
    </source>
</reference>
<keyword evidence="2" id="KW-0378">Hydrolase</keyword>
<dbReference type="EMBL" id="FZOC01000001">
    <property type="protein sequence ID" value="SNR68265.1"/>
    <property type="molecule type" value="Genomic_DNA"/>
</dbReference>
<proteinExistence type="inferred from homology"/>
<keyword evidence="4" id="KW-0732">Signal</keyword>
<evidence type="ECO:0000256" key="1">
    <source>
        <dbReference type="ARBA" id="ARBA00005336"/>
    </source>
</evidence>
<comment type="similarity">
    <text evidence="1">Belongs to the glycosyl hydrolase 3 family.</text>
</comment>
<sequence>MRRHVRLAAVLLLVALAQGCALTRPEPPSAELRRQAGQMLLVGFRGAEPRDASGAPLPILRQVAELNLGGVILFDRDAALGGAPGRNIVDPGQVARLTAALAKAAHDAAMPPLFIAVDQEGGRVQRLKAANGFPDSPAAAELCPEHDALGRAAFEAGTATGRMLRGAGLNLDFAPVCDVDVNPANPVIGGIGRSFSPDPGRVSVCAGAFAAGLHAQGVLTAAKHFPGHGSSTADSHLGFTDITATWTESELTPFAALIRDGRADMVMTAHVFNAKLDARRPATLSKAVVTGLLRERLGFPGVVVTDDLQMRAVAGQYGFKEALGLAVNAGADVLLIGNNLEHDPDIARRALDTLMELVAEGAVSAERIRQSAGRVLALKTARLSVPATAAGE</sequence>